<dbReference type="GO" id="GO:0009424">
    <property type="term" value="C:bacterial-type flagellum hook"/>
    <property type="evidence" value="ECO:0007669"/>
    <property type="project" value="InterPro"/>
</dbReference>
<evidence type="ECO:0000256" key="1">
    <source>
        <dbReference type="ARBA" id="ARBA00004365"/>
    </source>
</evidence>
<dbReference type="AlphaFoldDB" id="A0A927CD53"/>
<evidence type="ECO:0000313" key="6">
    <source>
        <dbReference type="EMBL" id="MBD2863635.1"/>
    </source>
</evidence>
<dbReference type="EMBL" id="JACXJA010000021">
    <property type="protein sequence ID" value="MBD2863635.1"/>
    <property type="molecule type" value="Genomic_DNA"/>
</dbReference>
<evidence type="ECO:0000256" key="3">
    <source>
        <dbReference type="ARBA" id="ARBA00023143"/>
    </source>
</evidence>
<feature type="domain" description="Flagellin C-terminal" evidence="5">
    <location>
        <begin position="214"/>
        <end position="297"/>
    </location>
</feature>
<dbReference type="InterPro" id="IPR001029">
    <property type="entry name" value="Flagellin_N"/>
</dbReference>
<comment type="similarity">
    <text evidence="2">Belongs to the bacterial flagellin family.</text>
</comment>
<name>A0A927CD53_9BACL</name>
<protein>
    <submittedName>
        <fullName evidence="6">Flagellar hook-associated protein FlgL</fullName>
    </submittedName>
</protein>
<gene>
    <name evidence="6" type="primary">flgL</name>
    <name evidence="6" type="ORF">IDH45_16705</name>
</gene>
<dbReference type="GO" id="GO:0005198">
    <property type="term" value="F:structural molecule activity"/>
    <property type="evidence" value="ECO:0007669"/>
    <property type="project" value="InterPro"/>
</dbReference>
<dbReference type="Gene3D" id="1.20.1330.10">
    <property type="entry name" value="f41 fragment of flagellin, N-terminal domain"/>
    <property type="match status" value="1"/>
</dbReference>
<accession>A0A927CD53</accession>
<comment type="caution">
    <text evidence="6">The sequence shown here is derived from an EMBL/GenBank/DDBJ whole genome shotgun (WGS) entry which is preliminary data.</text>
</comment>
<reference evidence="6" key="1">
    <citation type="submission" date="2020-09" db="EMBL/GenBank/DDBJ databases">
        <title>A novel bacterium of genus Paenibacillus, isolated from South China Sea.</title>
        <authorList>
            <person name="Huang H."/>
            <person name="Mo K."/>
            <person name="Hu Y."/>
        </authorList>
    </citation>
    <scope>NUCLEOTIDE SEQUENCE</scope>
    <source>
        <strain evidence="6">IB182363</strain>
    </source>
</reference>
<dbReference type="NCBIfam" id="TIGR02550">
    <property type="entry name" value="flagell_flgL"/>
    <property type="match status" value="1"/>
</dbReference>
<comment type="subcellular location">
    <subcellularLocation>
        <location evidence="1">Bacterial flagellum</location>
    </subcellularLocation>
</comment>
<keyword evidence="6" id="KW-0966">Cell projection</keyword>
<dbReference type="Pfam" id="PF00669">
    <property type="entry name" value="Flagellin_N"/>
    <property type="match status" value="1"/>
</dbReference>
<organism evidence="6 7">
    <name type="scientific">Paenibacillus oceani</name>
    <dbReference type="NCBI Taxonomy" id="2772510"/>
    <lineage>
        <taxon>Bacteria</taxon>
        <taxon>Bacillati</taxon>
        <taxon>Bacillota</taxon>
        <taxon>Bacilli</taxon>
        <taxon>Bacillales</taxon>
        <taxon>Paenibacillaceae</taxon>
        <taxon>Paenibacillus</taxon>
    </lineage>
</organism>
<keyword evidence="3" id="KW-0975">Bacterial flagellum</keyword>
<keyword evidence="6" id="KW-0282">Flagellum</keyword>
<feature type="domain" description="Flagellin N-terminal" evidence="4">
    <location>
        <begin position="6"/>
        <end position="142"/>
    </location>
</feature>
<sequence>MSFRVTQNMMNSQLLRNLNNNLLRSEVYQNQLSTGRQINKPSDDPVGISFAMRYRSELSANDQYQSNVDAALSWITFTDTLMDQAGSVVHKLREMAVSAANGTNPQQALDIMNQEVKQLYEQMVDVSNSEFNGKRVFNGQKTDLQPYTLEDAKNQVTDDGAIQFEIGVGVKLPINVTGNQVFGLPTDEDNMFAIFGEISEALTNGDHKEVSALIGKIDSRMTKMLDIRADIGAKTNRIQLAENRLKDIGLNVQELQSKTEDADMAIVITNLKMNENVYQASLSAGSKLIQPSLVDFLR</sequence>
<evidence type="ECO:0000256" key="2">
    <source>
        <dbReference type="ARBA" id="ARBA00005709"/>
    </source>
</evidence>
<proteinExistence type="inferred from homology"/>
<dbReference type="Pfam" id="PF00700">
    <property type="entry name" value="Flagellin_C"/>
    <property type="match status" value="1"/>
</dbReference>
<evidence type="ECO:0000259" key="5">
    <source>
        <dbReference type="Pfam" id="PF00700"/>
    </source>
</evidence>
<dbReference type="RefSeq" id="WP_190929265.1">
    <property type="nucleotide sequence ID" value="NZ_JACXJA010000021.1"/>
</dbReference>
<dbReference type="PANTHER" id="PTHR42792:SF1">
    <property type="entry name" value="FLAGELLAR HOOK-ASSOCIATED PROTEIN 3"/>
    <property type="match status" value="1"/>
</dbReference>
<dbReference type="InterPro" id="IPR001492">
    <property type="entry name" value="Flagellin"/>
</dbReference>
<evidence type="ECO:0000313" key="7">
    <source>
        <dbReference type="Proteomes" id="UP000639396"/>
    </source>
</evidence>
<evidence type="ECO:0000259" key="4">
    <source>
        <dbReference type="Pfam" id="PF00669"/>
    </source>
</evidence>
<dbReference type="GO" id="GO:0071973">
    <property type="term" value="P:bacterial-type flagellum-dependent cell motility"/>
    <property type="evidence" value="ECO:0007669"/>
    <property type="project" value="InterPro"/>
</dbReference>
<keyword evidence="7" id="KW-1185">Reference proteome</keyword>
<dbReference type="InterPro" id="IPR046358">
    <property type="entry name" value="Flagellin_C"/>
</dbReference>
<dbReference type="SUPFAM" id="SSF64518">
    <property type="entry name" value="Phase 1 flagellin"/>
    <property type="match status" value="1"/>
</dbReference>
<dbReference type="InterPro" id="IPR013384">
    <property type="entry name" value="Flagell_FlgL"/>
</dbReference>
<dbReference type="Proteomes" id="UP000639396">
    <property type="component" value="Unassembled WGS sequence"/>
</dbReference>
<keyword evidence="6" id="KW-0969">Cilium</keyword>
<dbReference type="PANTHER" id="PTHR42792">
    <property type="entry name" value="FLAGELLIN"/>
    <property type="match status" value="1"/>
</dbReference>